<evidence type="ECO:0000313" key="10">
    <source>
        <dbReference type="EMBL" id="CAB4958744.1"/>
    </source>
</evidence>
<dbReference type="GO" id="GO:0000105">
    <property type="term" value="P:L-histidine biosynthetic process"/>
    <property type="evidence" value="ECO:0007669"/>
    <property type="project" value="UniProtKB-UniPathway"/>
</dbReference>
<dbReference type="EC" id="3.5.4.19" evidence="3"/>
<protein>
    <recommendedName>
        <fullName evidence="4">Histidine biosynthesis bifunctional protein HisIE</fullName>
        <ecNumber evidence="3">3.5.4.19</ecNumber>
    </recommendedName>
</protein>
<evidence type="ECO:0000256" key="4">
    <source>
        <dbReference type="ARBA" id="ARBA00017720"/>
    </source>
</evidence>
<dbReference type="GO" id="GO:0004635">
    <property type="term" value="F:phosphoribosyl-AMP cyclohydrolase activity"/>
    <property type="evidence" value="ECO:0007669"/>
    <property type="project" value="UniProtKB-EC"/>
</dbReference>
<name>A0A6J7KZ18_9ZZZZ</name>
<reference evidence="10" key="1">
    <citation type="submission" date="2020-05" db="EMBL/GenBank/DDBJ databases">
        <authorList>
            <person name="Chiriac C."/>
            <person name="Salcher M."/>
            <person name="Ghai R."/>
            <person name="Kavagutti S V."/>
        </authorList>
    </citation>
    <scope>NUCLEOTIDE SEQUENCE</scope>
</reference>
<feature type="domain" description="Phosphoribosyl-AMP cyclohydrolase" evidence="9">
    <location>
        <begin position="28"/>
        <end position="100"/>
    </location>
</feature>
<dbReference type="InterPro" id="IPR038019">
    <property type="entry name" value="PRib_AMP_CycHydrolase_sf"/>
</dbReference>
<evidence type="ECO:0000256" key="3">
    <source>
        <dbReference type="ARBA" id="ARBA00012721"/>
    </source>
</evidence>
<dbReference type="EMBL" id="CAFBNO010000049">
    <property type="protein sequence ID" value="CAB4958744.1"/>
    <property type="molecule type" value="Genomic_DNA"/>
</dbReference>
<dbReference type="HAMAP" id="MF_01021">
    <property type="entry name" value="HisI"/>
    <property type="match status" value="1"/>
</dbReference>
<accession>A0A6J7KZ18</accession>
<evidence type="ECO:0000259" key="9">
    <source>
        <dbReference type="Pfam" id="PF01502"/>
    </source>
</evidence>
<gene>
    <name evidence="10" type="ORF">UFOPK3837_00926</name>
</gene>
<organism evidence="10">
    <name type="scientific">freshwater metagenome</name>
    <dbReference type="NCBI Taxonomy" id="449393"/>
    <lineage>
        <taxon>unclassified sequences</taxon>
        <taxon>metagenomes</taxon>
        <taxon>ecological metagenomes</taxon>
    </lineage>
</organism>
<dbReference type="PANTHER" id="PTHR42945">
    <property type="entry name" value="HISTIDINE BIOSYNTHESIS BIFUNCTIONAL PROTEIN"/>
    <property type="match status" value="1"/>
</dbReference>
<evidence type="ECO:0000256" key="8">
    <source>
        <dbReference type="ARBA" id="ARBA00023102"/>
    </source>
</evidence>
<keyword evidence="8" id="KW-0368">Histidine biosynthesis</keyword>
<comment type="catalytic activity">
    <reaction evidence="1">
        <text>1-(5-phospho-beta-D-ribosyl)-5'-AMP + H2O = 1-(5-phospho-beta-D-ribosyl)-5-[(5-phospho-beta-D-ribosylamino)methylideneamino]imidazole-4-carboxamide</text>
        <dbReference type="Rhea" id="RHEA:20049"/>
        <dbReference type="ChEBI" id="CHEBI:15377"/>
        <dbReference type="ChEBI" id="CHEBI:58435"/>
        <dbReference type="ChEBI" id="CHEBI:59457"/>
        <dbReference type="EC" id="3.5.4.19"/>
    </reaction>
</comment>
<dbReference type="SUPFAM" id="SSF141734">
    <property type="entry name" value="HisI-like"/>
    <property type="match status" value="1"/>
</dbReference>
<comment type="pathway">
    <text evidence="2">Amino-acid biosynthesis; L-histidine biosynthesis; L-histidine from 5-phospho-alpha-D-ribose 1-diphosphate: step 3/9.</text>
</comment>
<keyword evidence="5" id="KW-0963">Cytoplasm</keyword>
<dbReference type="AlphaFoldDB" id="A0A6J7KZ18"/>
<evidence type="ECO:0000256" key="5">
    <source>
        <dbReference type="ARBA" id="ARBA00022490"/>
    </source>
</evidence>
<evidence type="ECO:0000256" key="7">
    <source>
        <dbReference type="ARBA" id="ARBA00022801"/>
    </source>
</evidence>
<dbReference type="FunFam" id="3.10.20.810:FF:000001">
    <property type="entry name" value="Histidine biosynthesis bifunctional protein HisIE"/>
    <property type="match status" value="1"/>
</dbReference>
<dbReference type="Gene3D" id="3.10.20.810">
    <property type="entry name" value="Phosphoribosyl-AMP cyclohydrolase"/>
    <property type="match status" value="1"/>
</dbReference>
<evidence type="ECO:0000256" key="1">
    <source>
        <dbReference type="ARBA" id="ARBA00000024"/>
    </source>
</evidence>
<evidence type="ECO:0000256" key="6">
    <source>
        <dbReference type="ARBA" id="ARBA00022605"/>
    </source>
</evidence>
<evidence type="ECO:0000256" key="2">
    <source>
        <dbReference type="ARBA" id="ARBA00005169"/>
    </source>
</evidence>
<keyword evidence="7" id="KW-0378">Hydrolase</keyword>
<dbReference type="UniPathway" id="UPA00031">
    <property type="reaction ID" value="UER00008"/>
</dbReference>
<dbReference type="InterPro" id="IPR002496">
    <property type="entry name" value="PRib_AMP_CycHydrolase_dom"/>
</dbReference>
<proteinExistence type="inferred from homology"/>
<dbReference type="InterPro" id="IPR026660">
    <property type="entry name" value="PRA-CH"/>
</dbReference>
<dbReference type="Pfam" id="PF01502">
    <property type="entry name" value="PRA-CH"/>
    <property type="match status" value="1"/>
</dbReference>
<dbReference type="PANTHER" id="PTHR42945:SF1">
    <property type="entry name" value="HISTIDINE BIOSYNTHESIS BIFUNCTIONAL PROTEIN HIS7"/>
    <property type="match status" value="1"/>
</dbReference>
<sequence>MRADEIKWNDQGLAPAIVQSSASKRVLMLAWMNRESLELTVRTGQTVFFSRSRQELWHKGASSGNVQVVDRIEIDCDSDAILLQVTEAGPACHNGTESCFDTATLGGAE</sequence>
<dbReference type="NCBIfam" id="NF000768">
    <property type="entry name" value="PRK00051.1"/>
    <property type="match status" value="1"/>
</dbReference>
<keyword evidence="6" id="KW-0028">Amino-acid biosynthesis</keyword>
<dbReference type="GO" id="GO:0004636">
    <property type="term" value="F:phosphoribosyl-ATP diphosphatase activity"/>
    <property type="evidence" value="ECO:0007669"/>
    <property type="project" value="UniProtKB-ARBA"/>
</dbReference>